<dbReference type="EMBL" id="GBXM01001497">
    <property type="protein sequence ID" value="JAI07081.1"/>
    <property type="molecule type" value="Transcribed_RNA"/>
</dbReference>
<sequence>MTVLSASVLLQKTMSDRSISKHMA</sequence>
<dbReference type="AlphaFoldDB" id="A0A0E9XYZ4"/>
<name>A0A0E9XYZ4_ANGAN</name>
<proteinExistence type="predicted"/>
<reference evidence="1" key="2">
    <citation type="journal article" date="2015" name="Fish Shellfish Immunol.">
        <title>Early steps in the European eel (Anguilla anguilla)-Vibrio vulnificus interaction in the gills: Role of the RtxA13 toxin.</title>
        <authorList>
            <person name="Callol A."/>
            <person name="Pajuelo D."/>
            <person name="Ebbesson L."/>
            <person name="Teles M."/>
            <person name="MacKenzie S."/>
            <person name="Amaro C."/>
        </authorList>
    </citation>
    <scope>NUCLEOTIDE SEQUENCE</scope>
</reference>
<reference evidence="1" key="1">
    <citation type="submission" date="2014-11" db="EMBL/GenBank/DDBJ databases">
        <authorList>
            <person name="Amaro Gonzalez C."/>
        </authorList>
    </citation>
    <scope>NUCLEOTIDE SEQUENCE</scope>
</reference>
<evidence type="ECO:0000313" key="1">
    <source>
        <dbReference type="EMBL" id="JAI07081.1"/>
    </source>
</evidence>
<organism evidence="1">
    <name type="scientific">Anguilla anguilla</name>
    <name type="common">European freshwater eel</name>
    <name type="synonym">Muraena anguilla</name>
    <dbReference type="NCBI Taxonomy" id="7936"/>
    <lineage>
        <taxon>Eukaryota</taxon>
        <taxon>Metazoa</taxon>
        <taxon>Chordata</taxon>
        <taxon>Craniata</taxon>
        <taxon>Vertebrata</taxon>
        <taxon>Euteleostomi</taxon>
        <taxon>Actinopterygii</taxon>
        <taxon>Neopterygii</taxon>
        <taxon>Teleostei</taxon>
        <taxon>Anguilliformes</taxon>
        <taxon>Anguillidae</taxon>
        <taxon>Anguilla</taxon>
    </lineage>
</organism>
<protein>
    <submittedName>
        <fullName evidence="1">Uncharacterized protein</fullName>
    </submittedName>
</protein>
<accession>A0A0E9XYZ4</accession>